<feature type="region of interest" description="Disordered" evidence="1">
    <location>
        <begin position="260"/>
        <end position="283"/>
    </location>
</feature>
<evidence type="ECO:0000313" key="4">
    <source>
        <dbReference type="Proteomes" id="UP000838756"/>
    </source>
</evidence>
<keyword evidence="4" id="KW-1185">Reference proteome</keyword>
<organism evidence="3 4">
    <name type="scientific">Pararge aegeria aegeria</name>
    <dbReference type="NCBI Taxonomy" id="348720"/>
    <lineage>
        <taxon>Eukaryota</taxon>
        <taxon>Metazoa</taxon>
        <taxon>Ecdysozoa</taxon>
        <taxon>Arthropoda</taxon>
        <taxon>Hexapoda</taxon>
        <taxon>Insecta</taxon>
        <taxon>Pterygota</taxon>
        <taxon>Neoptera</taxon>
        <taxon>Endopterygota</taxon>
        <taxon>Lepidoptera</taxon>
        <taxon>Glossata</taxon>
        <taxon>Ditrysia</taxon>
        <taxon>Papilionoidea</taxon>
        <taxon>Nymphalidae</taxon>
        <taxon>Satyrinae</taxon>
        <taxon>Satyrini</taxon>
        <taxon>Parargina</taxon>
        <taxon>Pararge</taxon>
    </lineage>
</organism>
<keyword evidence="2" id="KW-0732">Signal</keyword>
<feature type="compositionally biased region" description="Low complexity" evidence="1">
    <location>
        <begin position="92"/>
        <end position="110"/>
    </location>
</feature>
<feature type="region of interest" description="Disordered" evidence="1">
    <location>
        <begin position="51"/>
        <end position="140"/>
    </location>
</feature>
<evidence type="ECO:0000313" key="3">
    <source>
        <dbReference type="EMBL" id="CAH2226618.1"/>
    </source>
</evidence>
<dbReference type="Proteomes" id="UP000838756">
    <property type="component" value="Unassembled WGS sequence"/>
</dbReference>
<proteinExistence type="predicted"/>
<name>A0A8S4R2F0_9NEOP</name>
<gene>
    <name evidence="3" type="primary">jg217</name>
    <name evidence="3" type="ORF">PAEG_LOCUS7313</name>
</gene>
<protein>
    <submittedName>
        <fullName evidence="3">Jg217 protein</fullName>
    </submittedName>
</protein>
<feature type="signal peptide" evidence="2">
    <location>
        <begin position="1"/>
        <end position="21"/>
    </location>
</feature>
<comment type="caution">
    <text evidence="3">The sequence shown here is derived from an EMBL/GenBank/DDBJ whole genome shotgun (WGS) entry which is preliminary data.</text>
</comment>
<reference evidence="3" key="1">
    <citation type="submission" date="2022-03" db="EMBL/GenBank/DDBJ databases">
        <authorList>
            <person name="Lindestad O."/>
        </authorList>
    </citation>
    <scope>NUCLEOTIDE SEQUENCE</scope>
</reference>
<feature type="compositionally biased region" description="Basic residues" evidence="1">
    <location>
        <begin position="51"/>
        <end position="72"/>
    </location>
</feature>
<feature type="compositionally biased region" description="Basic residues" evidence="1">
    <location>
        <begin position="80"/>
        <end position="91"/>
    </location>
</feature>
<accession>A0A8S4R2F0</accession>
<feature type="compositionally biased region" description="Polar residues" evidence="1">
    <location>
        <begin position="260"/>
        <end position="273"/>
    </location>
</feature>
<dbReference type="EMBL" id="CAKXAJ010021689">
    <property type="protein sequence ID" value="CAH2226618.1"/>
    <property type="molecule type" value="Genomic_DNA"/>
</dbReference>
<evidence type="ECO:0000256" key="2">
    <source>
        <dbReference type="SAM" id="SignalP"/>
    </source>
</evidence>
<sequence length="368" mass="40189">MDVVYVLNVLVLVVLFVGSDAGGHEESHHDHINLHVPEFIHHDHHTKVITIHHHHHKPKKEHHHHHHHHHQKPNILHGPPKYHHTHHHTKSSSHSVSKGHSTHLGQNSHGNHGHKKKQGHSGHHGHHNYKHYETPASYDPPSVNYAPASVNYAPPSVNYAPPVKHNPSPSFGSDYGAFSPSVPNIPSSQVHGVVHTVQQVKVFDSLPGAFKTGGTGYEVREQGDEGDEDVFTSVNSLSHSYPEAFGYARNAAAQQSDPFSDIIHSNTNQSPNTDPFAGAQPQPNYSNLEDFTIQTQSAHTLPSAQPSYAEFTGNDNIDNSDIGIGNGFSGDPVLSFAEAAEDDSPVSFSREAGLEHAINTGGIETVAY</sequence>
<dbReference type="AlphaFoldDB" id="A0A8S4R2F0"/>
<feature type="chain" id="PRO_5035747590" evidence="2">
    <location>
        <begin position="22"/>
        <end position="368"/>
    </location>
</feature>
<evidence type="ECO:0000256" key="1">
    <source>
        <dbReference type="SAM" id="MobiDB-lite"/>
    </source>
</evidence>
<feature type="compositionally biased region" description="Basic residues" evidence="1">
    <location>
        <begin position="111"/>
        <end position="129"/>
    </location>
</feature>
<dbReference type="OrthoDB" id="7460725at2759"/>